<comment type="cofactor">
    <cofactor evidence="1">
        <name>a divalent metal cation</name>
        <dbReference type="ChEBI" id="CHEBI:60240"/>
    </cofactor>
</comment>
<protein>
    <submittedName>
        <fullName evidence="5">Uncharacterized protein LOC127750078</fullName>
    </submittedName>
</protein>
<proteinExistence type="predicted"/>
<feature type="domain" description="DDE Tnp4" evidence="3">
    <location>
        <begin position="13"/>
        <end position="94"/>
    </location>
</feature>
<evidence type="ECO:0000259" key="3">
    <source>
        <dbReference type="Pfam" id="PF13359"/>
    </source>
</evidence>
<evidence type="ECO:0000313" key="5">
    <source>
        <dbReference type="RefSeq" id="XP_052126589.1"/>
    </source>
</evidence>
<evidence type="ECO:0000313" key="4">
    <source>
        <dbReference type="Proteomes" id="UP000504606"/>
    </source>
</evidence>
<organism evidence="4 5">
    <name type="scientific">Frankliniella occidentalis</name>
    <name type="common">Western flower thrips</name>
    <name type="synonym">Euthrips occidentalis</name>
    <dbReference type="NCBI Taxonomy" id="133901"/>
    <lineage>
        <taxon>Eukaryota</taxon>
        <taxon>Metazoa</taxon>
        <taxon>Ecdysozoa</taxon>
        <taxon>Arthropoda</taxon>
        <taxon>Hexapoda</taxon>
        <taxon>Insecta</taxon>
        <taxon>Pterygota</taxon>
        <taxon>Neoptera</taxon>
        <taxon>Paraneoptera</taxon>
        <taxon>Thysanoptera</taxon>
        <taxon>Terebrantia</taxon>
        <taxon>Thripoidea</taxon>
        <taxon>Thripidae</taxon>
        <taxon>Frankliniella</taxon>
    </lineage>
</organism>
<keyword evidence="2" id="KW-0479">Metal-binding</keyword>
<dbReference type="GeneID" id="127750078"/>
<sequence>MEEQYQLGRSFFPYVIVGDEGFTLSEKVMMPYPKDTCSNRLDRRIFNYRLSRARRCSENAFGVMGARFQIFRAPMRYDPDDARNLVMAVVCLHNYLRTHVTTLNPSHALITDNHRQFDTLD</sequence>
<reference evidence="5" key="1">
    <citation type="submission" date="2025-08" db="UniProtKB">
        <authorList>
            <consortium name="RefSeq"/>
        </authorList>
    </citation>
    <scope>IDENTIFICATION</scope>
    <source>
        <tissue evidence="5">Whole organism</tissue>
    </source>
</reference>
<dbReference type="OrthoDB" id="2668416at2759"/>
<dbReference type="RefSeq" id="XP_052126589.1">
    <property type="nucleotide sequence ID" value="XM_052270629.1"/>
</dbReference>
<dbReference type="InterPro" id="IPR027806">
    <property type="entry name" value="HARBI1_dom"/>
</dbReference>
<dbReference type="Pfam" id="PF13359">
    <property type="entry name" value="DDE_Tnp_4"/>
    <property type="match status" value="1"/>
</dbReference>
<dbReference type="GO" id="GO:0046872">
    <property type="term" value="F:metal ion binding"/>
    <property type="evidence" value="ECO:0007669"/>
    <property type="project" value="UniProtKB-KW"/>
</dbReference>
<accession>A0A9C6WZT4</accession>
<evidence type="ECO:0000256" key="1">
    <source>
        <dbReference type="ARBA" id="ARBA00001968"/>
    </source>
</evidence>
<name>A0A9C6WZT4_FRAOC</name>
<keyword evidence="4" id="KW-1185">Reference proteome</keyword>
<dbReference type="AlphaFoldDB" id="A0A9C6WZT4"/>
<dbReference type="KEGG" id="foc:127750078"/>
<dbReference type="Proteomes" id="UP000504606">
    <property type="component" value="Unplaced"/>
</dbReference>
<evidence type="ECO:0000256" key="2">
    <source>
        <dbReference type="ARBA" id="ARBA00022723"/>
    </source>
</evidence>
<gene>
    <name evidence="5" type="primary">LOC127750078</name>
</gene>